<reference evidence="1" key="1">
    <citation type="submission" date="2021-07" db="EMBL/GenBank/DDBJ databases">
        <authorList>
            <person name="Durling M."/>
        </authorList>
    </citation>
    <scope>NUCLEOTIDE SEQUENCE</scope>
</reference>
<organism evidence="1 2">
    <name type="scientific">Hymenoscyphus albidus</name>
    <dbReference type="NCBI Taxonomy" id="595503"/>
    <lineage>
        <taxon>Eukaryota</taxon>
        <taxon>Fungi</taxon>
        <taxon>Dikarya</taxon>
        <taxon>Ascomycota</taxon>
        <taxon>Pezizomycotina</taxon>
        <taxon>Leotiomycetes</taxon>
        <taxon>Helotiales</taxon>
        <taxon>Helotiaceae</taxon>
        <taxon>Hymenoscyphus</taxon>
    </lineage>
</organism>
<sequence length="94" mass="10480">MESLLSMCHDLLILCDAICRYASNVCGFTMTHEGIKRNLFEHYEFPVFLLEAHNKQAQSLVDRFKRAISICEATSGWDPLGAKEIDPGTGDSGD</sequence>
<comment type="caution">
    <text evidence="1">The sequence shown here is derived from an EMBL/GenBank/DDBJ whole genome shotgun (WGS) entry which is preliminary data.</text>
</comment>
<dbReference type="EMBL" id="CAJVRM010000720">
    <property type="protein sequence ID" value="CAG8983300.1"/>
    <property type="molecule type" value="Genomic_DNA"/>
</dbReference>
<name>A0A9N9LXV5_9HELO</name>
<evidence type="ECO:0000313" key="2">
    <source>
        <dbReference type="Proteomes" id="UP000701801"/>
    </source>
</evidence>
<gene>
    <name evidence="1" type="ORF">HYALB_00002738</name>
</gene>
<accession>A0A9N9LXV5</accession>
<dbReference type="Proteomes" id="UP000701801">
    <property type="component" value="Unassembled WGS sequence"/>
</dbReference>
<proteinExistence type="predicted"/>
<evidence type="ECO:0000313" key="1">
    <source>
        <dbReference type="EMBL" id="CAG8983300.1"/>
    </source>
</evidence>
<dbReference type="AlphaFoldDB" id="A0A9N9LXV5"/>
<keyword evidence="2" id="KW-1185">Reference proteome</keyword>
<protein>
    <submittedName>
        <fullName evidence="1">Uncharacterized protein</fullName>
    </submittedName>
</protein>